<feature type="chain" id="PRO_5040996805" description="glucan 1,4-alpha-glucosidase" evidence="8">
    <location>
        <begin position="16"/>
        <end position="445"/>
    </location>
</feature>
<dbReference type="InterPro" id="IPR000165">
    <property type="entry name" value="Glucoamylase"/>
</dbReference>
<evidence type="ECO:0000256" key="1">
    <source>
        <dbReference type="ARBA" id="ARBA00001863"/>
    </source>
</evidence>
<organism evidence="10 11">
    <name type="scientific">Coemansia spiralis</name>
    <dbReference type="NCBI Taxonomy" id="417178"/>
    <lineage>
        <taxon>Eukaryota</taxon>
        <taxon>Fungi</taxon>
        <taxon>Fungi incertae sedis</taxon>
        <taxon>Zoopagomycota</taxon>
        <taxon>Kickxellomycotina</taxon>
        <taxon>Kickxellomycetes</taxon>
        <taxon>Kickxellales</taxon>
        <taxon>Kickxellaceae</taxon>
        <taxon>Coemansia</taxon>
    </lineage>
</organism>
<dbReference type="Pfam" id="PF00723">
    <property type="entry name" value="Glyco_hydro_15"/>
    <property type="match status" value="1"/>
</dbReference>
<gene>
    <name evidence="10" type="ORF">GGI25_006103</name>
</gene>
<dbReference type="SUPFAM" id="SSF48208">
    <property type="entry name" value="Six-hairpin glycosidases"/>
    <property type="match status" value="1"/>
</dbReference>
<evidence type="ECO:0000256" key="5">
    <source>
        <dbReference type="ARBA" id="ARBA00023277"/>
    </source>
</evidence>
<feature type="signal peptide" evidence="8">
    <location>
        <begin position="1"/>
        <end position="15"/>
    </location>
</feature>
<comment type="caution">
    <text evidence="10">The sequence shown here is derived from an EMBL/GenBank/DDBJ whole genome shotgun (WGS) entry which is preliminary data.</text>
</comment>
<evidence type="ECO:0000256" key="7">
    <source>
        <dbReference type="ARBA" id="ARBA00023326"/>
    </source>
</evidence>
<dbReference type="InterPro" id="IPR008928">
    <property type="entry name" value="6-hairpin_glycosidase_sf"/>
</dbReference>
<dbReference type="InterPro" id="IPR012341">
    <property type="entry name" value="6hp_glycosidase-like_sf"/>
</dbReference>
<dbReference type="PANTHER" id="PTHR31616:SF9">
    <property type="entry name" value="GLUCOAMYLASE, INTRACELLULAR SPORULATION-SPECIFIC"/>
    <property type="match status" value="1"/>
</dbReference>
<dbReference type="EC" id="3.2.1.3" evidence="3"/>
<protein>
    <recommendedName>
        <fullName evidence="3">glucan 1,4-alpha-glucosidase</fullName>
        <ecNumber evidence="3">3.2.1.3</ecNumber>
    </recommendedName>
</protein>
<evidence type="ECO:0000313" key="10">
    <source>
        <dbReference type="EMBL" id="KAJ2669545.1"/>
    </source>
</evidence>
<dbReference type="PRINTS" id="PR00736">
    <property type="entry name" value="GLHYDRLASE15"/>
</dbReference>
<dbReference type="GO" id="GO:0000272">
    <property type="term" value="P:polysaccharide catabolic process"/>
    <property type="evidence" value="ECO:0007669"/>
    <property type="project" value="UniProtKB-KW"/>
</dbReference>
<keyword evidence="8" id="KW-0732">Signal</keyword>
<name>A0A9W8KVH6_9FUNG</name>
<reference evidence="10" key="1">
    <citation type="submission" date="2022-07" db="EMBL/GenBank/DDBJ databases">
        <title>Phylogenomic reconstructions and comparative analyses of Kickxellomycotina fungi.</title>
        <authorList>
            <person name="Reynolds N.K."/>
            <person name="Stajich J.E."/>
            <person name="Barry K."/>
            <person name="Grigoriev I.V."/>
            <person name="Crous P."/>
            <person name="Smith M.E."/>
        </authorList>
    </citation>
    <scope>NUCLEOTIDE SEQUENCE</scope>
    <source>
        <strain evidence="10">NRRL 3115</strain>
    </source>
</reference>
<keyword evidence="6" id="KW-0326">Glycosidase</keyword>
<keyword evidence="7" id="KW-0624">Polysaccharide degradation</keyword>
<dbReference type="PANTHER" id="PTHR31616">
    <property type="entry name" value="TREHALASE"/>
    <property type="match status" value="1"/>
</dbReference>
<evidence type="ECO:0000256" key="4">
    <source>
        <dbReference type="ARBA" id="ARBA00022801"/>
    </source>
</evidence>
<keyword evidence="5" id="KW-0119">Carbohydrate metabolism</keyword>
<proteinExistence type="inferred from homology"/>
<feature type="domain" description="GH15-like" evidence="9">
    <location>
        <begin position="39"/>
        <end position="433"/>
    </location>
</feature>
<dbReference type="Gene3D" id="1.50.10.10">
    <property type="match status" value="1"/>
</dbReference>
<evidence type="ECO:0000256" key="3">
    <source>
        <dbReference type="ARBA" id="ARBA00012593"/>
    </source>
</evidence>
<comment type="similarity">
    <text evidence="2">Belongs to the glycosyl hydrolase 15 family.</text>
</comment>
<evidence type="ECO:0000256" key="6">
    <source>
        <dbReference type="ARBA" id="ARBA00023295"/>
    </source>
</evidence>
<comment type="catalytic activity">
    <reaction evidence="1">
        <text>Hydrolysis of terminal (1-&gt;4)-linked alpha-D-glucose residues successively from non-reducing ends of the chains with release of beta-D-glucose.</text>
        <dbReference type="EC" id="3.2.1.3"/>
    </reaction>
</comment>
<accession>A0A9W8KVH6</accession>
<dbReference type="GO" id="GO:0000324">
    <property type="term" value="C:fungal-type vacuole"/>
    <property type="evidence" value="ECO:0007669"/>
    <property type="project" value="TreeGrafter"/>
</dbReference>
<evidence type="ECO:0000313" key="11">
    <source>
        <dbReference type="Proteomes" id="UP001151518"/>
    </source>
</evidence>
<dbReference type="EMBL" id="JANBTW010000146">
    <property type="protein sequence ID" value="KAJ2669545.1"/>
    <property type="molecule type" value="Genomic_DNA"/>
</dbReference>
<evidence type="ECO:0000256" key="2">
    <source>
        <dbReference type="ARBA" id="ARBA00006188"/>
    </source>
</evidence>
<dbReference type="OrthoDB" id="6123450at2759"/>
<evidence type="ECO:0000256" key="8">
    <source>
        <dbReference type="SAM" id="SignalP"/>
    </source>
</evidence>
<keyword evidence="4" id="KW-0378">Hydrolase</keyword>
<dbReference type="InterPro" id="IPR011613">
    <property type="entry name" value="GH15-like"/>
</dbReference>
<dbReference type="AlphaFoldDB" id="A0A9W8KVH6"/>
<evidence type="ECO:0000259" key="9">
    <source>
        <dbReference type="Pfam" id="PF00723"/>
    </source>
</evidence>
<sequence>MSAILFIFILSTALALDRQHPYLSASAALAKWIHRQDAISLAHVLANIAPTSDPRALPGSVCASPSRSHPDYYYMWTRDSALVMRELTHWQPSALDDYAGLTEYLQTLDTRYGLGEAKFHMDGSAFTKEWCNAQNDGPASRATTILRYAEQLGGHSWLFKKVVVRDLDYIADVWHHNSSCDIWEEARGLHFYTLMAQRTALEQGTQWASKMNDPARSKEYARVAGEISAVLPRFWDPQRGYIVATVEHSGGIESKVSNLDAQVLLAALHTGAGVGAPELIKTVVRLVQDSSSAYPINRVTVTEIDGVRVPMGAAVGRYPEDVYDGVHTRGGNPWSLITSAVAEYHYRLALEFVFGNVGEAAVTGDLAGLTNHTNASHGSIVLQLLEAGDRYMARVARHTNADGTMHEQWDAHTGYGRGAIHLTWSYVAHMSASRYRQQLVSHINY</sequence>
<dbReference type="GO" id="GO:0004339">
    <property type="term" value="F:glucan 1,4-alpha-glucosidase activity"/>
    <property type="evidence" value="ECO:0007669"/>
    <property type="project" value="UniProtKB-EC"/>
</dbReference>
<dbReference type="Proteomes" id="UP001151518">
    <property type="component" value="Unassembled WGS sequence"/>
</dbReference>